<reference evidence="2" key="1">
    <citation type="submission" date="2017-09" db="EMBL/GenBank/DDBJ databases">
        <authorList>
            <person name="Varghese N."/>
            <person name="Submissions S."/>
        </authorList>
    </citation>
    <scope>NUCLEOTIDE SEQUENCE [LARGE SCALE GENOMIC DNA]</scope>
    <source>
        <strain evidence="2">WG-1MB</strain>
    </source>
</reference>
<evidence type="ECO:0000313" key="2">
    <source>
        <dbReference type="Proteomes" id="UP000217726"/>
    </source>
</evidence>
<proteinExistence type="predicted"/>
<accession>A0A285GIN2</accession>
<protein>
    <submittedName>
        <fullName evidence="1">Uncharacterized protein</fullName>
    </submittedName>
</protein>
<name>A0A285GIN2_9EURY</name>
<dbReference type="Proteomes" id="UP000217726">
    <property type="component" value="Unassembled WGS sequence"/>
</dbReference>
<evidence type="ECO:0000313" key="1">
    <source>
        <dbReference type="EMBL" id="SNY22366.1"/>
    </source>
</evidence>
<sequence length="177" mass="21083">MNENIDKDNSLADLLDEDTAEIKEGMDPKERPDEYTFHIGKLEHTIAQYYYKQDQDLTDNDVEMRLFNIMFHLENKISYFSHPLELSIIATMTEVFKKRPLTLSEFEFVLDYVIKSVENRSWLPGKRAYLNWICYFLRMLEPEDEEKYVKSIKRKAKRKGMTHSEIDFLLLRSGEAP</sequence>
<dbReference type="AlphaFoldDB" id="A0A285GIN2"/>
<dbReference type="EMBL" id="OBDR01000016">
    <property type="protein sequence ID" value="SNY22366.1"/>
    <property type="molecule type" value="Genomic_DNA"/>
</dbReference>
<feature type="non-terminal residue" evidence="1">
    <location>
        <position position="177"/>
    </location>
</feature>
<keyword evidence="2" id="KW-1185">Reference proteome</keyword>
<organism evidence="1 2">
    <name type="scientific">Methanohalophilus euhalobius</name>
    <dbReference type="NCBI Taxonomy" id="51203"/>
    <lineage>
        <taxon>Archaea</taxon>
        <taxon>Methanobacteriati</taxon>
        <taxon>Methanobacteriota</taxon>
        <taxon>Stenosarchaea group</taxon>
        <taxon>Methanomicrobia</taxon>
        <taxon>Methanosarcinales</taxon>
        <taxon>Methanosarcinaceae</taxon>
        <taxon>Methanohalophilus</taxon>
    </lineage>
</organism>
<gene>
    <name evidence="1" type="ORF">SAMN06295989_1161</name>
</gene>